<evidence type="ECO:0000313" key="2">
    <source>
        <dbReference type="EMBL" id="PMD59220.1"/>
    </source>
</evidence>
<dbReference type="EMBL" id="KZ613817">
    <property type="protein sequence ID" value="PMD59220.1"/>
    <property type="molecule type" value="Genomic_DNA"/>
</dbReference>
<keyword evidence="3" id="KW-1185">Reference proteome</keyword>
<name>A0A2J6T867_9HELO</name>
<gene>
    <name evidence="2" type="ORF">K444DRAFT_725253</name>
</gene>
<sequence>MADNALPETLYERSTTVPADTGAVTFVGSEGKKYKSPVVPNSIKPIKSDEENQSTGFNTTHNMKDSQLIEERGDMQTQAQLERTELIEKHLNWLRNRKVRPWNERATWSPSGSKSDVQVEDITWGHDSPTLDRSMHDGSPKSVVWDGLNAQPFRDALRYQNQNGSSRLSHIELDVQGLDADGNRLRVQRTLEVKLKSTHQVSEQGNILKTTMKLKRVLTISPLNASSPPPTRPNEREVYQGLLEQIAQHEVDKALDERNHYLRAVFGQDVDHIRTRWESTIPAHKWSFQLPEVCIRGPDGTTIGLREKRTDSASGGQVVLTYTVMIEQVHGGHRKDHLFDLPSEGCESERQIRQARWSISSAINRCIASGSAERFVLDRWVHGALPPCE</sequence>
<dbReference type="GeneID" id="36596721"/>
<dbReference type="OrthoDB" id="3499227at2759"/>
<protein>
    <submittedName>
        <fullName evidence="2">Uncharacterized protein</fullName>
    </submittedName>
</protein>
<evidence type="ECO:0000313" key="3">
    <source>
        <dbReference type="Proteomes" id="UP000235371"/>
    </source>
</evidence>
<dbReference type="Proteomes" id="UP000235371">
    <property type="component" value="Unassembled WGS sequence"/>
</dbReference>
<dbReference type="InParanoid" id="A0A2J6T867"/>
<proteinExistence type="predicted"/>
<organism evidence="2 3">
    <name type="scientific">Hyaloscypha bicolor E</name>
    <dbReference type="NCBI Taxonomy" id="1095630"/>
    <lineage>
        <taxon>Eukaryota</taxon>
        <taxon>Fungi</taxon>
        <taxon>Dikarya</taxon>
        <taxon>Ascomycota</taxon>
        <taxon>Pezizomycotina</taxon>
        <taxon>Leotiomycetes</taxon>
        <taxon>Helotiales</taxon>
        <taxon>Hyaloscyphaceae</taxon>
        <taxon>Hyaloscypha</taxon>
        <taxon>Hyaloscypha bicolor</taxon>
    </lineage>
</organism>
<feature type="region of interest" description="Disordered" evidence="1">
    <location>
        <begin position="32"/>
        <end position="60"/>
    </location>
</feature>
<reference evidence="2 3" key="1">
    <citation type="submission" date="2016-04" db="EMBL/GenBank/DDBJ databases">
        <title>A degradative enzymes factory behind the ericoid mycorrhizal symbiosis.</title>
        <authorList>
            <consortium name="DOE Joint Genome Institute"/>
            <person name="Martino E."/>
            <person name="Morin E."/>
            <person name="Grelet G."/>
            <person name="Kuo A."/>
            <person name="Kohler A."/>
            <person name="Daghino S."/>
            <person name="Barry K."/>
            <person name="Choi C."/>
            <person name="Cichocki N."/>
            <person name="Clum A."/>
            <person name="Copeland A."/>
            <person name="Hainaut M."/>
            <person name="Haridas S."/>
            <person name="Labutti K."/>
            <person name="Lindquist E."/>
            <person name="Lipzen A."/>
            <person name="Khouja H.-R."/>
            <person name="Murat C."/>
            <person name="Ohm R."/>
            <person name="Olson A."/>
            <person name="Spatafora J."/>
            <person name="Veneault-Fourrey C."/>
            <person name="Henrissat B."/>
            <person name="Grigoriev I."/>
            <person name="Martin F."/>
            <person name="Perotto S."/>
        </authorList>
    </citation>
    <scope>NUCLEOTIDE SEQUENCE [LARGE SCALE GENOMIC DNA]</scope>
    <source>
        <strain evidence="2 3">E</strain>
    </source>
</reference>
<accession>A0A2J6T867</accession>
<dbReference type="AlphaFoldDB" id="A0A2J6T867"/>
<dbReference type="RefSeq" id="XP_024736124.1">
    <property type="nucleotide sequence ID" value="XM_024888645.1"/>
</dbReference>
<evidence type="ECO:0000256" key="1">
    <source>
        <dbReference type="SAM" id="MobiDB-lite"/>
    </source>
</evidence>